<feature type="transmembrane region" description="Helical" evidence="1">
    <location>
        <begin position="249"/>
        <end position="269"/>
    </location>
</feature>
<sequence length="453" mass="50508">MGNATSTIASYLATDCASPLAKTPLNCLTTFTDSSNSTVAYFGNVAFGTFQADPDVAGIGTIISFVVPSAILFLCSLLIIVPRLVPIPPLRNIPIPRPAPEPKYKLNRVEKWIANHVPLPYHPPYPYPLYSTPTPTYMGPATPANPDNISHYQSSLKPSESNELSAKKDPIERDHAFYDILEATMLCISDGQILLSLAFSMSFMATDNRCTTSQYHFKVGLNLWLKATTSAVLSFAMVRHYFRSFLSAIFRLVALIGSLIFSLGLPLMLQVNSGFASEITPSDHRGSSQIFLNALCFMDPSFRKVVVDDQINNQAVIGNCLTHPELSQEFISWAVTCIIWAIIMLGRFGRRATRPFREETDPSPDPDSKSRAVLMFWLFLMLVWCFAVGVFSYRTFWILNLRRWVASSPWIEDPSAETHVRTFGQFAALFSMASILLAALDQNVSRTEDEKEE</sequence>
<dbReference type="PANTHER" id="PTHR37577:SF1">
    <property type="entry name" value="INTEGRAL MEMBRANE PROTEIN"/>
    <property type="match status" value="1"/>
</dbReference>
<protein>
    <submittedName>
        <fullName evidence="2">Uncharacterized protein</fullName>
    </submittedName>
</protein>
<dbReference type="Proteomes" id="UP000235371">
    <property type="component" value="Unassembled WGS sequence"/>
</dbReference>
<evidence type="ECO:0000313" key="3">
    <source>
        <dbReference type="Proteomes" id="UP000235371"/>
    </source>
</evidence>
<dbReference type="InterPro" id="IPR053018">
    <property type="entry name" value="Elsinochrome_Biosynth-Asso"/>
</dbReference>
<reference evidence="2 3" key="1">
    <citation type="submission" date="2016-04" db="EMBL/GenBank/DDBJ databases">
        <title>A degradative enzymes factory behind the ericoid mycorrhizal symbiosis.</title>
        <authorList>
            <consortium name="DOE Joint Genome Institute"/>
            <person name="Martino E."/>
            <person name="Morin E."/>
            <person name="Grelet G."/>
            <person name="Kuo A."/>
            <person name="Kohler A."/>
            <person name="Daghino S."/>
            <person name="Barry K."/>
            <person name="Choi C."/>
            <person name="Cichocki N."/>
            <person name="Clum A."/>
            <person name="Copeland A."/>
            <person name="Hainaut M."/>
            <person name="Haridas S."/>
            <person name="Labutti K."/>
            <person name="Lindquist E."/>
            <person name="Lipzen A."/>
            <person name="Khouja H.-R."/>
            <person name="Murat C."/>
            <person name="Ohm R."/>
            <person name="Olson A."/>
            <person name="Spatafora J."/>
            <person name="Veneault-Fourrey C."/>
            <person name="Henrissat B."/>
            <person name="Grigoriev I."/>
            <person name="Martin F."/>
            <person name="Perotto S."/>
        </authorList>
    </citation>
    <scope>NUCLEOTIDE SEQUENCE [LARGE SCALE GENOMIC DNA]</scope>
    <source>
        <strain evidence="2 3">E</strain>
    </source>
</reference>
<feature type="transmembrane region" description="Helical" evidence="1">
    <location>
        <begin position="56"/>
        <end position="81"/>
    </location>
</feature>
<name>A0A2J6TX09_9HELO</name>
<organism evidence="2 3">
    <name type="scientific">Hyaloscypha bicolor E</name>
    <dbReference type="NCBI Taxonomy" id="1095630"/>
    <lineage>
        <taxon>Eukaryota</taxon>
        <taxon>Fungi</taxon>
        <taxon>Dikarya</taxon>
        <taxon>Ascomycota</taxon>
        <taxon>Pezizomycotina</taxon>
        <taxon>Leotiomycetes</taxon>
        <taxon>Helotiales</taxon>
        <taxon>Hyaloscyphaceae</taxon>
        <taxon>Hyaloscypha</taxon>
        <taxon>Hyaloscypha bicolor</taxon>
    </lineage>
</organism>
<proteinExistence type="predicted"/>
<keyword evidence="1" id="KW-1133">Transmembrane helix</keyword>
<evidence type="ECO:0000313" key="2">
    <source>
        <dbReference type="EMBL" id="PMD67566.1"/>
    </source>
</evidence>
<accession>A0A2J6TX09</accession>
<dbReference type="EMBL" id="KZ613740">
    <property type="protein sequence ID" value="PMD67566.1"/>
    <property type="molecule type" value="Genomic_DNA"/>
</dbReference>
<evidence type="ECO:0000256" key="1">
    <source>
        <dbReference type="SAM" id="Phobius"/>
    </source>
</evidence>
<gene>
    <name evidence="2" type="ORF">K444DRAFT_623719</name>
</gene>
<dbReference type="GeneID" id="36590391"/>
<dbReference type="RefSeq" id="XP_024744470.1">
    <property type="nucleotide sequence ID" value="XM_024882314.1"/>
</dbReference>
<dbReference type="AlphaFoldDB" id="A0A2J6TX09"/>
<keyword evidence="3" id="KW-1185">Reference proteome</keyword>
<feature type="transmembrane region" description="Helical" evidence="1">
    <location>
        <begin position="419"/>
        <end position="440"/>
    </location>
</feature>
<feature type="transmembrane region" description="Helical" evidence="1">
    <location>
        <begin position="374"/>
        <end position="399"/>
    </location>
</feature>
<keyword evidence="1" id="KW-0812">Transmembrane</keyword>
<dbReference type="PANTHER" id="PTHR37577">
    <property type="entry name" value="INTEGRAL MEMBRANE PROTEIN"/>
    <property type="match status" value="1"/>
</dbReference>
<dbReference type="OrthoDB" id="3553499at2759"/>
<dbReference type="InParanoid" id="A0A2J6TX09"/>
<dbReference type="STRING" id="1095630.A0A2J6TX09"/>
<feature type="transmembrane region" description="Helical" evidence="1">
    <location>
        <begin position="330"/>
        <end position="348"/>
    </location>
</feature>
<keyword evidence="1" id="KW-0472">Membrane</keyword>